<name>A0A832A6U9_9BACT</name>
<dbReference type="AlphaFoldDB" id="A0A832A6U9"/>
<sequence length="187" mass="20283">MMPDAIVLQTPLREQDVTALKIGDRVLLHGVLYTARDAAHKRLVELLENGQPLPFDLSGQVIYYVGPSPAQPGRPVGAAGPTTSYRMDAYAPTLIRHGLRGMIGKGARNDAVKEAMRRYKAVYFAAIGGAGALMARSILSAEVIAYPELGPEAVRRLEVKDFPVIVANDVHGGDLYEEGVRRYARTA</sequence>
<dbReference type="PANTHER" id="PTHR43351:SF2">
    <property type="entry name" value="L(+)-TARTRATE DEHYDRATASE SUBUNIT BETA-RELATED"/>
    <property type="match status" value="1"/>
</dbReference>
<dbReference type="Pfam" id="PF05683">
    <property type="entry name" value="Fumerase_C"/>
    <property type="match status" value="1"/>
</dbReference>
<dbReference type="GO" id="GO:0016836">
    <property type="term" value="F:hydro-lyase activity"/>
    <property type="evidence" value="ECO:0007669"/>
    <property type="project" value="InterPro"/>
</dbReference>
<keyword evidence="2 4" id="KW-0456">Lyase</keyword>
<dbReference type="NCBIfam" id="TIGR00723">
    <property type="entry name" value="ttdB_fumA_fumB"/>
    <property type="match status" value="1"/>
</dbReference>
<dbReference type="SUPFAM" id="SSF117457">
    <property type="entry name" value="FumA C-terminal domain-like"/>
    <property type="match status" value="1"/>
</dbReference>
<evidence type="ECO:0000256" key="2">
    <source>
        <dbReference type="ARBA" id="ARBA00023239"/>
    </source>
</evidence>
<dbReference type="NCBIfam" id="NF005310">
    <property type="entry name" value="PRK06842.1"/>
    <property type="match status" value="1"/>
</dbReference>
<comment type="similarity">
    <text evidence="1">Belongs to the class-I fumarase family.</text>
</comment>
<feature type="domain" description="Fe-S hydro-lyase tartrate dehydratase beta-type catalytic" evidence="3">
    <location>
        <begin position="5"/>
        <end position="178"/>
    </location>
</feature>
<gene>
    <name evidence="4" type="ORF">ENS06_10705</name>
</gene>
<dbReference type="EMBL" id="DSTK01000033">
    <property type="protein sequence ID" value="HFK97774.1"/>
    <property type="molecule type" value="Genomic_DNA"/>
</dbReference>
<evidence type="ECO:0000259" key="3">
    <source>
        <dbReference type="Pfam" id="PF05683"/>
    </source>
</evidence>
<comment type="caution">
    <text evidence="4">The sequence shown here is derived from an EMBL/GenBank/DDBJ whole genome shotgun (WGS) entry which is preliminary data.</text>
</comment>
<dbReference type="InterPro" id="IPR004647">
    <property type="entry name" value="Fe-S_hydro-lyase_TtdB-typ_cat"/>
</dbReference>
<reference evidence="4" key="1">
    <citation type="journal article" date="2020" name="mSystems">
        <title>Genome- and Community-Level Interaction Insights into Carbon Utilization and Element Cycling Functions of Hydrothermarchaeota in Hydrothermal Sediment.</title>
        <authorList>
            <person name="Zhou Z."/>
            <person name="Liu Y."/>
            <person name="Xu W."/>
            <person name="Pan J."/>
            <person name="Luo Z.H."/>
            <person name="Li M."/>
        </authorList>
    </citation>
    <scope>NUCLEOTIDE SEQUENCE [LARGE SCALE GENOMIC DNA]</scope>
    <source>
        <strain evidence="4">SpSt-456</strain>
    </source>
</reference>
<dbReference type="InterPro" id="IPR036660">
    <property type="entry name" value="Fe-S_hydroAse_TtdB_cat_sf"/>
</dbReference>
<evidence type="ECO:0000313" key="4">
    <source>
        <dbReference type="EMBL" id="HFK97774.1"/>
    </source>
</evidence>
<proteinExistence type="inferred from homology"/>
<dbReference type="PANTHER" id="PTHR43351">
    <property type="entry name" value="L(+)-TARTRATE DEHYDRATASE SUBUNIT BETA"/>
    <property type="match status" value="1"/>
</dbReference>
<accession>A0A832A6U9</accession>
<dbReference type="Gene3D" id="3.20.130.10">
    <property type="entry name" value="Fe-S hydro-lyase, tartrate dehydratase beta-type, catalytic domain"/>
    <property type="match status" value="1"/>
</dbReference>
<evidence type="ECO:0000256" key="1">
    <source>
        <dbReference type="ARBA" id="ARBA00008876"/>
    </source>
</evidence>
<organism evidence="4">
    <name type="scientific">Desulfacinum infernum</name>
    <dbReference type="NCBI Taxonomy" id="35837"/>
    <lineage>
        <taxon>Bacteria</taxon>
        <taxon>Pseudomonadati</taxon>
        <taxon>Thermodesulfobacteriota</taxon>
        <taxon>Syntrophobacteria</taxon>
        <taxon>Syntrophobacterales</taxon>
        <taxon>Syntrophobacteraceae</taxon>
        <taxon>Desulfacinum</taxon>
    </lineage>
</organism>
<protein>
    <submittedName>
        <fullName evidence="4">Fe-S-containing hydro-lyase</fullName>
    </submittedName>
</protein>